<comment type="catalytic activity">
    <reaction evidence="11 18">
        <text>D-sedoheptulose 7-phosphate + D-glyceraldehyde 3-phosphate = aldehydo-D-ribose 5-phosphate + D-xylulose 5-phosphate</text>
        <dbReference type="Rhea" id="RHEA:10508"/>
        <dbReference type="ChEBI" id="CHEBI:57483"/>
        <dbReference type="ChEBI" id="CHEBI:57737"/>
        <dbReference type="ChEBI" id="CHEBI:58273"/>
        <dbReference type="ChEBI" id="CHEBI:59776"/>
        <dbReference type="EC" id="2.2.1.1"/>
    </reaction>
</comment>
<keyword evidence="6 18" id="KW-0808">Transferase</keyword>
<dbReference type="CDD" id="cd02012">
    <property type="entry name" value="TPP_TK"/>
    <property type="match status" value="1"/>
</dbReference>
<evidence type="ECO:0000313" key="20">
    <source>
        <dbReference type="EMBL" id="KIE63852.1"/>
    </source>
</evidence>
<feature type="binding site" evidence="15">
    <location>
        <position position="261"/>
    </location>
    <ligand>
        <name>thiamine diphosphate</name>
        <dbReference type="ChEBI" id="CHEBI:58937"/>
    </ligand>
</feature>
<accession>A0A0C1RZX5</accession>
<feature type="binding site" evidence="15">
    <location>
        <begin position="114"/>
        <end position="116"/>
    </location>
    <ligand>
        <name>thiamine diphosphate</name>
        <dbReference type="ChEBI" id="CHEBI:58937"/>
    </ligand>
</feature>
<feature type="binding site" evidence="15">
    <location>
        <position position="66"/>
    </location>
    <ligand>
        <name>thiamine diphosphate</name>
        <dbReference type="ChEBI" id="CHEBI:58937"/>
    </ligand>
</feature>
<reference evidence="20 21" key="1">
    <citation type="journal article" date="2014" name="G3 (Bethesda)">
        <title>Genome sequence of Candidatus Riesia pediculischaeffi, endosymbiont of chimpanzee lice, and genomic comparison of recently acquired endosymbionts from human and chimpanzee lice.</title>
        <authorList>
            <person name="Boyd B.M."/>
            <person name="Allen J.M."/>
            <person name="de Crecy-Lagard V."/>
            <person name="Reed D.L."/>
        </authorList>
    </citation>
    <scope>NUCLEOTIDE SEQUENCE [LARGE SCALE GENOMIC DNA]</scope>
    <source>
        <strain evidence="20 21">PTSU</strain>
    </source>
</reference>
<dbReference type="PROSITE" id="PS00802">
    <property type="entry name" value="TRANSKETOLASE_2"/>
    <property type="match status" value="1"/>
</dbReference>
<dbReference type="AlphaFoldDB" id="A0A0C1RZX5"/>
<evidence type="ECO:0000256" key="14">
    <source>
        <dbReference type="PIRSR" id="PIRSR605478-2"/>
    </source>
</evidence>
<evidence type="ECO:0000256" key="8">
    <source>
        <dbReference type="ARBA" id="ARBA00022837"/>
    </source>
</evidence>
<sequence length="679" mass="76602">MNNDRTFAKAIRFLCVDAIQRANSGHPGTPMGMADIAAVLWGNYLNHNPSDPNWINRDRFVLSNGHGSMLLYSLLHLTGYDLSIEEIKKFRQFQSQTPGHPEYGSTVGVETTTGPLGQGLANAIGFAVAEKILSKKFNKPKYPIIDHYTYVFVGDGCVMEGVSHEVCSLAGTWKLGKLIVFYDSNGISIDGKIETWFTDDTALRFSSYKWHVIDDIDGHDVSKIKLAINEAKSVRDRPSLIICKTIIGYGSPVKSGSEKIHGSPIGKKSIVEMRKRFNWKYKEFEIPKDLYRSFSARKKGKKIQKKWFKMFSSYQKKFPTLFRELTRRMKKQLPERWKEKMNSFVQFLQKNPSDVSGRQASKNTLEILYEVLPELLGGSADLTPSNLSKATTSKSIDHHFSGNYIHYGAREFGMSAIINGISIYGGFIPYGATFLTFVEYARNAVRMAALMKVRSIFVYTHDSIGVGEDGPTHQPIEQLTHLRTTPNISVWRPCDQVESAVSWRLAVERKDGPSALIFSRQTLFQESRDNEQIAEISKGGYILKKNSDSPELILIATGSEVRLAVESYHILVKEGYTVRVVSMPSSDVFDRQKFSYQKKVISSDSTHYKIAIEAGSTDFWYRYIGGNGIVIGINSFGYSASGDILFENMGLTVSNIVKKAKKLFNMSDNERIRMRRTDF</sequence>
<dbReference type="InterPro" id="IPR005478">
    <property type="entry name" value="Transketolase_bac-like"/>
</dbReference>
<keyword evidence="7 16" id="KW-0479">Metal-binding</keyword>
<feature type="binding site" evidence="14">
    <location>
        <position position="469"/>
    </location>
    <ligand>
        <name>substrate</name>
    </ligand>
</feature>
<dbReference type="InterPro" id="IPR005475">
    <property type="entry name" value="Transketolase-like_Pyr-bd"/>
</dbReference>
<feature type="binding site" evidence="16">
    <location>
        <position position="187"/>
    </location>
    <ligand>
        <name>Mg(2+)</name>
        <dbReference type="ChEBI" id="CHEBI:18420"/>
    </ligand>
</feature>
<keyword evidence="8 18" id="KW-0106">Calcium</keyword>
<dbReference type="InterPro" id="IPR049557">
    <property type="entry name" value="Transketolase_CS"/>
</dbReference>
<comment type="similarity">
    <text evidence="3 18">Belongs to the transketolase family.</text>
</comment>
<evidence type="ECO:0000256" key="11">
    <source>
        <dbReference type="ARBA" id="ARBA00049473"/>
    </source>
</evidence>
<evidence type="ECO:0000256" key="5">
    <source>
        <dbReference type="ARBA" id="ARBA00013152"/>
    </source>
</evidence>
<evidence type="ECO:0000256" key="18">
    <source>
        <dbReference type="RuleBase" id="RU004996"/>
    </source>
</evidence>
<keyword evidence="10 15" id="KW-0786">Thiamine pyrophosphate</keyword>
<comment type="subunit">
    <text evidence="4 18">Homodimer.</text>
</comment>
<dbReference type="OrthoDB" id="8732661at2"/>
<feature type="binding site" evidence="14">
    <location>
        <position position="385"/>
    </location>
    <ligand>
        <name>substrate</name>
    </ligand>
</feature>
<comment type="function">
    <text evidence="18">Catalyzes the transfer of a two-carbon ketol group from a ketose donor to an aldose acceptor, via a covalent intermediate with the cofactor thiamine pyrophosphate.</text>
</comment>
<evidence type="ECO:0000256" key="2">
    <source>
        <dbReference type="ARBA" id="ARBA00001941"/>
    </source>
</evidence>
<evidence type="ECO:0000313" key="21">
    <source>
        <dbReference type="Proteomes" id="UP000054529"/>
    </source>
</evidence>
<dbReference type="SUPFAM" id="SSF52922">
    <property type="entry name" value="TK C-terminal domain-like"/>
    <property type="match status" value="1"/>
</dbReference>
<feature type="binding site" evidence="14">
    <location>
        <position position="461"/>
    </location>
    <ligand>
        <name>substrate</name>
    </ligand>
</feature>
<evidence type="ECO:0000256" key="13">
    <source>
        <dbReference type="PIRSR" id="PIRSR605478-1"/>
    </source>
</evidence>
<dbReference type="InterPro" id="IPR055152">
    <property type="entry name" value="Transketolase-like_C_2"/>
</dbReference>
<comment type="cofactor">
    <cofactor evidence="1">
        <name>Ca(2+)</name>
        <dbReference type="ChEBI" id="CHEBI:29108"/>
    </cofactor>
</comment>
<evidence type="ECO:0000256" key="4">
    <source>
        <dbReference type="ARBA" id="ARBA00011738"/>
    </source>
</evidence>
<comment type="cofactor">
    <cofactor evidence="15">
        <name>thiamine diphosphate</name>
        <dbReference type="ChEBI" id="CHEBI:58937"/>
    </cofactor>
    <text evidence="15">Binds 1 thiamine pyrophosphate per subunit. During the reaction, the substrate forms a covalent intermediate with the cofactor.</text>
</comment>
<dbReference type="GO" id="GO:0046872">
    <property type="term" value="F:metal ion binding"/>
    <property type="evidence" value="ECO:0007669"/>
    <property type="project" value="UniProtKB-KW"/>
</dbReference>
<dbReference type="FunFam" id="3.40.50.970:FF:000004">
    <property type="entry name" value="Transketolase"/>
    <property type="match status" value="1"/>
</dbReference>
<dbReference type="SMART" id="SM00861">
    <property type="entry name" value="Transket_pyr"/>
    <property type="match status" value="1"/>
</dbReference>
<dbReference type="PANTHER" id="PTHR43522:SF2">
    <property type="entry name" value="TRANSKETOLASE 1-RELATED"/>
    <property type="match status" value="1"/>
</dbReference>
<feature type="active site" description="Proton donor" evidence="13">
    <location>
        <position position="411"/>
    </location>
</feature>
<dbReference type="Pfam" id="PF22613">
    <property type="entry name" value="Transketolase_C_1"/>
    <property type="match status" value="1"/>
</dbReference>
<comment type="cofactor">
    <cofactor evidence="2">
        <name>Co(2+)</name>
        <dbReference type="ChEBI" id="CHEBI:48828"/>
    </cofactor>
</comment>
<dbReference type="FunFam" id="3.40.50.920:FF:000003">
    <property type="entry name" value="Transketolase"/>
    <property type="match status" value="1"/>
</dbReference>
<evidence type="ECO:0000256" key="12">
    <source>
        <dbReference type="NCBIfam" id="TIGR00232"/>
    </source>
</evidence>
<feature type="binding site" evidence="14">
    <location>
        <position position="358"/>
    </location>
    <ligand>
        <name>substrate</name>
    </ligand>
</feature>
<dbReference type="InterPro" id="IPR020826">
    <property type="entry name" value="Transketolase_BS"/>
</dbReference>
<dbReference type="Proteomes" id="UP000054529">
    <property type="component" value="Unassembled WGS sequence"/>
</dbReference>
<dbReference type="Pfam" id="PF00456">
    <property type="entry name" value="Transketolase_N"/>
    <property type="match status" value="1"/>
</dbReference>
<comment type="cofactor">
    <cofactor evidence="16">
        <name>Mg(2+)</name>
        <dbReference type="ChEBI" id="CHEBI:18420"/>
    </cofactor>
    <text evidence="16">Binds 1 Mg(2+) ion per subunit. Can also utilize other divalent metal cations, such as Ca(2+), Mn(2+) and Co(2+).</text>
</comment>
<dbReference type="SUPFAM" id="SSF52518">
    <property type="entry name" value="Thiamin diphosphate-binding fold (THDP-binding)"/>
    <property type="match status" value="2"/>
</dbReference>
<feature type="binding site" evidence="14">
    <location>
        <position position="473"/>
    </location>
    <ligand>
        <name>substrate</name>
    </ligand>
</feature>
<dbReference type="InterPro" id="IPR009014">
    <property type="entry name" value="Transketo_C/PFOR_II"/>
</dbReference>
<feature type="binding site" evidence="14">
    <location>
        <position position="520"/>
    </location>
    <ligand>
        <name>substrate</name>
    </ligand>
</feature>
<dbReference type="EMBL" id="AWXV01000004">
    <property type="protein sequence ID" value="KIE63852.1"/>
    <property type="molecule type" value="Genomic_DNA"/>
</dbReference>
<evidence type="ECO:0000256" key="15">
    <source>
        <dbReference type="PIRSR" id="PIRSR605478-3"/>
    </source>
</evidence>
<dbReference type="RefSeq" id="WP_042524695.1">
    <property type="nucleotide sequence ID" value="NZ_AWXV01000004.1"/>
</dbReference>
<feature type="domain" description="Transketolase-like pyrimidine-binding" evidence="19">
    <location>
        <begin position="355"/>
        <end position="526"/>
    </location>
</feature>
<dbReference type="GO" id="GO:0004802">
    <property type="term" value="F:transketolase activity"/>
    <property type="evidence" value="ECO:0007669"/>
    <property type="project" value="UniProtKB-UniRule"/>
</dbReference>
<evidence type="ECO:0000256" key="9">
    <source>
        <dbReference type="ARBA" id="ARBA00022842"/>
    </source>
</evidence>
<feature type="binding site" evidence="16">
    <location>
        <position position="155"/>
    </location>
    <ligand>
        <name>Mg(2+)</name>
        <dbReference type="ChEBI" id="CHEBI:18420"/>
    </ligand>
</feature>
<feature type="binding site" evidence="14">
    <location>
        <position position="261"/>
    </location>
    <ligand>
        <name>substrate</name>
    </ligand>
</feature>
<protein>
    <recommendedName>
        <fullName evidence="5 12">Transketolase</fullName>
        <ecNumber evidence="5 12">2.2.1.1</ecNumber>
    </recommendedName>
</protein>
<name>A0A0C1RZX5_9ENTR</name>
<proteinExistence type="inferred from homology"/>
<feature type="binding site" evidence="14">
    <location>
        <position position="26"/>
    </location>
    <ligand>
        <name>substrate</name>
    </ligand>
</feature>
<dbReference type="PATRIC" id="fig|1401651.3.peg.287"/>
<evidence type="ECO:0000256" key="10">
    <source>
        <dbReference type="ARBA" id="ARBA00023052"/>
    </source>
</evidence>
<evidence type="ECO:0000256" key="7">
    <source>
        <dbReference type="ARBA" id="ARBA00022723"/>
    </source>
</evidence>
<feature type="binding site" evidence="15">
    <location>
        <position position="185"/>
    </location>
    <ligand>
        <name>thiamine diphosphate</name>
        <dbReference type="ChEBI" id="CHEBI:58937"/>
    </ligand>
</feature>
<dbReference type="GO" id="GO:0005829">
    <property type="term" value="C:cytosol"/>
    <property type="evidence" value="ECO:0007669"/>
    <property type="project" value="TreeGrafter"/>
</dbReference>
<evidence type="ECO:0000256" key="1">
    <source>
        <dbReference type="ARBA" id="ARBA00001913"/>
    </source>
</evidence>
<dbReference type="InterPro" id="IPR029061">
    <property type="entry name" value="THDP-binding"/>
</dbReference>
<feature type="binding site" evidence="15">
    <location>
        <position position="156"/>
    </location>
    <ligand>
        <name>thiamine diphosphate</name>
        <dbReference type="ChEBI" id="CHEBI:58937"/>
    </ligand>
</feature>
<evidence type="ECO:0000256" key="6">
    <source>
        <dbReference type="ARBA" id="ARBA00022679"/>
    </source>
</evidence>
<dbReference type="Gene3D" id="3.40.50.920">
    <property type="match status" value="1"/>
</dbReference>
<dbReference type="PROSITE" id="PS00801">
    <property type="entry name" value="TRANSKETOLASE_1"/>
    <property type="match status" value="1"/>
</dbReference>
<dbReference type="Pfam" id="PF02779">
    <property type="entry name" value="Transket_pyr"/>
    <property type="match status" value="1"/>
</dbReference>
<comment type="caution">
    <text evidence="20">The sequence shown here is derived from an EMBL/GenBank/DDBJ whole genome shotgun (WGS) entry which is preliminary data.</text>
</comment>
<keyword evidence="9 16" id="KW-0460">Magnesium</keyword>
<comment type="cofactor">
    <cofactor evidence="18">
        <name>Mg(2+)</name>
        <dbReference type="ChEBI" id="CHEBI:18420"/>
    </cofactor>
    <cofactor evidence="18">
        <name>Ca(2+)</name>
        <dbReference type="ChEBI" id="CHEBI:29108"/>
    </cofactor>
    <cofactor evidence="18">
        <name>Mn(2+)</name>
        <dbReference type="ChEBI" id="CHEBI:29035"/>
    </cofactor>
    <cofactor evidence="18">
        <name>Co(2+)</name>
        <dbReference type="ChEBI" id="CHEBI:48828"/>
    </cofactor>
    <text evidence="18">Binds 1 Mg(2+) ion per subunit. Can also utilize other divalent metal cations, such as Ca(2+), Mn(2+) and Co(2+).</text>
</comment>
<feature type="site" description="Important for catalytic activity" evidence="17">
    <location>
        <position position="261"/>
    </location>
</feature>
<dbReference type="InterPro" id="IPR033247">
    <property type="entry name" value="Transketolase_fam"/>
</dbReference>
<dbReference type="FunFam" id="3.40.50.970:FF:000003">
    <property type="entry name" value="Transketolase"/>
    <property type="match status" value="1"/>
</dbReference>
<evidence type="ECO:0000256" key="3">
    <source>
        <dbReference type="ARBA" id="ARBA00007131"/>
    </source>
</evidence>
<dbReference type="EC" id="2.2.1.1" evidence="5 12"/>
<feature type="binding site" evidence="15">
    <location>
        <position position="437"/>
    </location>
    <ligand>
        <name>thiamine diphosphate</name>
        <dbReference type="ChEBI" id="CHEBI:58937"/>
    </ligand>
</feature>
<dbReference type="PANTHER" id="PTHR43522">
    <property type="entry name" value="TRANSKETOLASE"/>
    <property type="match status" value="1"/>
</dbReference>
<feature type="site" description="Important for catalytic activity" evidence="17">
    <location>
        <position position="26"/>
    </location>
</feature>
<gene>
    <name evidence="20" type="ORF">P689_12221</name>
</gene>
<evidence type="ECO:0000259" key="19">
    <source>
        <dbReference type="SMART" id="SM00861"/>
    </source>
</evidence>
<dbReference type="NCBIfam" id="TIGR00232">
    <property type="entry name" value="tktlase_bact"/>
    <property type="match status" value="1"/>
</dbReference>
<dbReference type="GO" id="GO:0009052">
    <property type="term" value="P:pentose-phosphate shunt, non-oxidative branch"/>
    <property type="evidence" value="ECO:0007669"/>
    <property type="project" value="UniProtKB-ARBA"/>
</dbReference>
<evidence type="ECO:0000256" key="17">
    <source>
        <dbReference type="PIRSR" id="PIRSR605478-5"/>
    </source>
</evidence>
<dbReference type="Gene3D" id="3.40.50.970">
    <property type="match status" value="2"/>
</dbReference>
<dbReference type="HOGENOM" id="CLU_009227_0_0_6"/>
<organism evidence="20 21">
    <name type="scientific">Candidatus Riesia pediculischaeffi PTSU</name>
    <dbReference type="NCBI Taxonomy" id="1401651"/>
    <lineage>
        <taxon>Bacteria</taxon>
        <taxon>Pseudomonadati</taxon>
        <taxon>Pseudomonadota</taxon>
        <taxon>Gammaproteobacteria</taxon>
        <taxon>Enterobacterales</taxon>
        <taxon>Enterobacteriaceae</taxon>
        <taxon>Candidatus Riesia</taxon>
    </lineage>
</organism>
<feature type="binding site" evidence="16">
    <location>
        <position position="185"/>
    </location>
    <ligand>
        <name>Mg(2+)</name>
        <dbReference type="ChEBI" id="CHEBI:18420"/>
    </ligand>
</feature>
<dbReference type="InterPro" id="IPR005474">
    <property type="entry name" value="Transketolase_N"/>
</dbReference>
<dbReference type="CDD" id="cd07033">
    <property type="entry name" value="TPP_PYR_DXS_TK_like"/>
    <property type="match status" value="1"/>
</dbReference>
<evidence type="ECO:0000256" key="16">
    <source>
        <dbReference type="PIRSR" id="PIRSR605478-4"/>
    </source>
</evidence>